<dbReference type="Proteomes" id="UP000509126">
    <property type="component" value="Chromosome"/>
</dbReference>
<dbReference type="PANTHER" id="PTHR13947:SF37">
    <property type="entry name" value="LD18367P"/>
    <property type="match status" value="1"/>
</dbReference>
<dbReference type="EMBL" id="CP054803">
    <property type="protein sequence ID" value="QKU21447.1"/>
    <property type="molecule type" value="Genomic_DNA"/>
</dbReference>
<dbReference type="SUPFAM" id="SSF55729">
    <property type="entry name" value="Acyl-CoA N-acyltransferases (Nat)"/>
    <property type="match status" value="1"/>
</dbReference>
<dbReference type="PROSITE" id="PS51186">
    <property type="entry name" value="GNAT"/>
    <property type="match status" value="1"/>
</dbReference>
<dbReference type="InterPro" id="IPR050769">
    <property type="entry name" value="NAT_camello-type"/>
</dbReference>
<organism evidence="4 5">
    <name type="scientific">Acinetobacter lwoffii</name>
    <dbReference type="NCBI Taxonomy" id="28090"/>
    <lineage>
        <taxon>Bacteria</taxon>
        <taxon>Pseudomonadati</taxon>
        <taxon>Pseudomonadota</taxon>
        <taxon>Gammaproteobacteria</taxon>
        <taxon>Moraxellales</taxon>
        <taxon>Moraxellaceae</taxon>
        <taxon>Acinetobacter</taxon>
    </lineage>
</organism>
<evidence type="ECO:0000256" key="1">
    <source>
        <dbReference type="ARBA" id="ARBA00022679"/>
    </source>
</evidence>
<reference evidence="4 5" key="1">
    <citation type="submission" date="2019-11" db="EMBL/GenBank/DDBJ databases">
        <title>FDA dAtabase for Regulatory Grade micrObial Sequences (FDA-ARGOS): Supporting development and validation of Infectious Disease Dx tests.</title>
        <authorList>
            <person name="Patel R."/>
            <person name="Rucinski S."/>
            <person name="Tallon L."/>
            <person name="Sadzewicz L."/>
            <person name="Vavikolanu K."/>
            <person name="Mehta A."/>
            <person name="Aluvathingal J."/>
            <person name="Nadendla S."/>
            <person name="Nandy P."/>
            <person name="Geyer C."/>
            <person name="Yan Y."/>
            <person name="Sichtig H."/>
        </authorList>
    </citation>
    <scope>NUCLEOTIDE SEQUENCE [LARGE SCALE GENOMIC DNA]</scope>
    <source>
        <strain evidence="4 5">FDAARGOS_557</strain>
    </source>
</reference>
<dbReference type="EMBL" id="JAUUUS010000332">
    <property type="protein sequence ID" value="MDP1449220.1"/>
    <property type="molecule type" value="Genomic_DNA"/>
</dbReference>
<proteinExistence type="predicted"/>
<evidence type="ECO:0000313" key="3">
    <source>
        <dbReference type="EMBL" id="MDP1449220.1"/>
    </source>
</evidence>
<accession>A0A6N1MUL7</accession>
<reference evidence="3" key="2">
    <citation type="submission" date="2023-07" db="EMBL/GenBank/DDBJ databases">
        <title>Dynamics of blaOXA-23 gene transmission in Acinetobacter spp. from contaminated veterinary surfaces.</title>
        <authorList>
            <person name="Moreira Da Silva J."/>
            <person name="Menezes J."/>
            <person name="Fernandes L."/>
            <person name="Marques C."/>
            <person name="Amaral A."/>
            <person name="Timofte D."/>
            <person name="Pomba C."/>
        </authorList>
    </citation>
    <scope>NUCLEOTIDE SEQUENCE</scope>
    <source>
        <strain evidence="3">CMVB11Z4A1</strain>
    </source>
</reference>
<evidence type="ECO:0000313" key="4">
    <source>
        <dbReference type="EMBL" id="QKU21447.1"/>
    </source>
</evidence>
<dbReference type="InterPro" id="IPR016181">
    <property type="entry name" value="Acyl_CoA_acyltransferase"/>
</dbReference>
<evidence type="ECO:0000259" key="2">
    <source>
        <dbReference type="PROSITE" id="PS51186"/>
    </source>
</evidence>
<dbReference type="Proteomes" id="UP001242129">
    <property type="component" value="Unassembled WGS sequence"/>
</dbReference>
<dbReference type="InterPro" id="IPR000182">
    <property type="entry name" value="GNAT_dom"/>
</dbReference>
<evidence type="ECO:0000313" key="5">
    <source>
        <dbReference type="Proteomes" id="UP000509126"/>
    </source>
</evidence>
<keyword evidence="1 4" id="KW-0808">Transferase</keyword>
<dbReference type="AlphaFoldDB" id="A0A6N1MUL7"/>
<dbReference type="RefSeq" id="WP_005100090.1">
    <property type="nucleotide sequence ID" value="NZ_CP054803.1"/>
</dbReference>
<dbReference type="GO" id="GO:0008080">
    <property type="term" value="F:N-acetyltransferase activity"/>
    <property type="evidence" value="ECO:0007669"/>
    <property type="project" value="InterPro"/>
</dbReference>
<dbReference type="CDD" id="cd04301">
    <property type="entry name" value="NAT_SF"/>
    <property type="match status" value="1"/>
</dbReference>
<dbReference type="Pfam" id="PF00583">
    <property type="entry name" value="Acetyltransf_1"/>
    <property type="match status" value="1"/>
</dbReference>
<protein>
    <submittedName>
        <fullName evidence="4">GNAT family N-acetyltransferase</fullName>
    </submittedName>
</protein>
<dbReference type="Gene3D" id="3.40.630.30">
    <property type="match status" value="1"/>
</dbReference>
<sequence>MYSIRPIQPEDNAQIASIIRGVSQEFGLAAESGFAVGDSILDELYQVYQQPESAYWVVVDQQNKIYGGGGIAPLKGDATILEIQKMYFLPEIRQQGFAKKILELSCEFAQAHQIKSVYLETTKALWQAVKLYEKLGFQHLDHPQGNTGHSEACEIWMLKNLST</sequence>
<name>A0A6N1MUL7_ACILW</name>
<gene>
    <name evidence="4" type="ORF">FOB19_08545</name>
    <name evidence="3" type="ORF">Q8G51_15880</name>
</gene>
<dbReference type="PANTHER" id="PTHR13947">
    <property type="entry name" value="GNAT FAMILY N-ACETYLTRANSFERASE"/>
    <property type="match status" value="1"/>
</dbReference>
<feature type="domain" description="N-acetyltransferase" evidence="2">
    <location>
        <begin position="2"/>
        <end position="162"/>
    </location>
</feature>